<keyword evidence="9" id="KW-1185">Reference proteome</keyword>
<keyword evidence="2 4" id="KW-0808">Transferase</keyword>
<dbReference type="AlphaFoldDB" id="A0A8X8CE06"/>
<dbReference type="GO" id="GO:0000179">
    <property type="term" value="F:rRNA (adenine-N6,N6-)-dimethyltransferase activity"/>
    <property type="evidence" value="ECO:0007669"/>
    <property type="project" value="UniProtKB-UniRule"/>
</dbReference>
<comment type="similarity">
    <text evidence="4 5">Belongs to the class I-like SAM-binding methyltransferase superfamily. rRNA adenine N(6)-methyltransferase family.</text>
</comment>
<dbReference type="OrthoDB" id="74991at2759"/>
<dbReference type="PROSITE" id="PS51689">
    <property type="entry name" value="SAM_RNA_A_N6_MT"/>
    <property type="match status" value="1"/>
</dbReference>
<feature type="region of interest" description="Disordered" evidence="6">
    <location>
        <begin position="1"/>
        <end position="33"/>
    </location>
</feature>
<evidence type="ECO:0000313" key="9">
    <source>
        <dbReference type="Proteomes" id="UP000886885"/>
    </source>
</evidence>
<dbReference type="InterPro" id="IPR001737">
    <property type="entry name" value="KsgA/Erm"/>
</dbReference>
<gene>
    <name evidence="8" type="ORF">POTOM_046500</name>
</gene>
<evidence type="ECO:0000256" key="1">
    <source>
        <dbReference type="ARBA" id="ARBA00022603"/>
    </source>
</evidence>
<dbReference type="Pfam" id="PF00398">
    <property type="entry name" value="RrnaAD"/>
    <property type="match status" value="1"/>
</dbReference>
<comment type="caution">
    <text evidence="8">The sequence shown here is derived from an EMBL/GenBank/DDBJ whole genome shotgun (WGS) entry which is preliminary data.</text>
</comment>
<proteinExistence type="inferred from homology"/>
<feature type="binding site" evidence="4">
    <location>
        <position position="100"/>
    </location>
    <ligand>
        <name>S-adenosyl-L-methionine</name>
        <dbReference type="ChEBI" id="CHEBI:59789"/>
    </ligand>
</feature>
<feature type="binding site" evidence="4">
    <location>
        <position position="121"/>
    </location>
    <ligand>
        <name>S-adenosyl-L-methionine</name>
        <dbReference type="ChEBI" id="CHEBI:59789"/>
    </ligand>
</feature>
<dbReference type="EMBL" id="JAAWWB010000027">
    <property type="protein sequence ID" value="KAG6749454.1"/>
    <property type="molecule type" value="Genomic_DNA"/>
</dbReference>
<feature type="compositionally biased region" description="Polar residues" evidence="6">
    <location>
        <begin position="19"/>
        <end position="33"/>
    </location>
</feature>
<dbReference type="PANTHER" id="PTHR11727">
    <property type="entry name" value="DIMETHYLADENOSINE TRANSFERASE"/>
    <property type="match status" value="1"/>
</dbReference>
<dbReference type="CDD" id="cd02440">
    <property type="entry name" value="AdoMet_MTases"/>
    <property type="match status" value="1"/>
</dbReference>
<evidence type="ECO:0000313" key="8">
    <source>
        <dbReference type="EMBL" id="KAG6749454.1"/>
    </source>
</evidence>
<evidence type="ECO:0000256" key="6">
    <source>
        <dbReference type="SAM" id="MobiDB-lite"/>
    </source>
</evidence>
<evidence type="ECO:0000256" key="3">
    <source>
        <dbReference type="ARBA" id="ARBA00022691"/>
    </source>
</evidence>
<dbReference type="EC" id="2.1.1.-" evidence="5"/>
<keyword evidence="4" id="KW-0694">RNA-binding</keyword>
<dbReference type="Proteomes" id="UP000886885">
    <property type="component" value="Chromosome 14A"/>
</dbReference>
<evidence type="ECO:0000256" key="5">
    <source>
        <dbReference type="RuleBase" id="RU362106"/>
    </source>
</evidence>
<keyword evidence="1 4" id="KW-0489">Methyltransferase</keyword>
<feature type="binding site" evidence="4">
    <location>
        <position position="73"/>
    </location>
    <ligand>
        <name>S-adenosyl-L-methionine</name>
        <dbReference type="ChEBI" id="CHEBI:59789"/>
    </ligand>
</feature>
<feature type="domain" description="Ribosomal RNA adenine methylase transferase N-terminal" evidence="7">
    <location>
        <begin position="80"/>
        <end position="295"/>
    </location>
</feature>
<organism evidence="8 9">
    <name type="scientific">Populus tomentosa</name>
    <name type="common">Chinese white poplar</name>
    <dbReference type="NCBI Taxonomy" id="118781"/>
    <lineage>
        <taxon>Eukaryota</taxon>
        <taxon>Viridiplantae</taxon>
        <taxon>Streptophyta</taxon>
        <taxon>Embryophyta</taxon>
        <taxon>Tracheophyta</taxon>
        <taxon>Spermatophyta</taxon>
        <taxon>Magnoliopsida</taxon>
        <taxon>eudicotyledons</taxon>
        <taxon>Gunneridae</taxon>
        <taxon>Pentapetalae</taxon>
        <taxon>rosids</taxon>
        <taxon>fabids</taxon>
        <taxon>Malpighiales</taxon>
        <taxon>Salicaceae</taxon>
        <taxon>Saliceae</taxon>
        <taxon>Populus</taxon>
    </lineage>
</organism>
<feature type="compositionally biased region" description="Polar residues" evidence="6">
    <location>
        <begin position="1"/>
        <end position="11"/>
    </location>
</feature>
<evidence type="ECO:0000259" key="7">
    <source>
        <dbReference type="SMART" id="SM00650"/>
    </source>
</evidence>
<evidence type="ECO:0000256" key="4">
    <source>
        <dbReference type="PROSITE-ProRule" id="PRU01026"/>
    </source>
</evidence>
<feature type="binding site" evidence="4">
    <location>
        <position position="75"/>
    </location>
    <ligand>
        <name>S-adenosyl-L-methionine</name>
        <dbReference type="ChEBI" id="CHEBI:59789"/>
    </ligand>
</feature>
<dbReference type="InterPro" id="IPR020596">
    <property type="entry name" value="rRNA_Ade_Mease_Trfase_CS"/>
</dbReference>
<accession>A0A8X8CE06</accession>
<dbReference type="InterPro" id="IPR020598">
    <property type="entry name" value="rRNA_Ade_methylase_Trfase_N"/>
</dbReference>
<keyword evidence="3 4" id="KW-0949">S-adenosyl-L-methionine</keyword>
<protein>
    <recommendedName>
        <fullName evidence="5">rRNA adenine N(6)-methyltransferase</fullName>
        <ecNumber evidence="5">2.1.1.-</ecNumber>
    </recommendedName>
</protein>
<evidence type="ECO:0000256" key="2">
    <source>
        <dbReference type="ARBA" id="ARBA00022679"/>
    </source>
</evidence>
<feature type="binding site" evidence="4">
    <location>
        <position position="146"/>
    </location>
    <ligand>
        <name>S-adenosyl-L-methionine</name>
        <dbReference type="ChEBI" id="CHEBI:59789"/>
    </ligand>
</feature>
<dbReference type="SMART" id="SM00650">
    <property type="entry name" value="rADc"/>
    <property type="match status" value="1"/>
</dbReference>
<dbReference type="GO" id="GO:0003723">
    <property type="term" value="F:RNA binding"/>
    <property type="evidence" value="ECO:0007669"/>
    <property type="project" value="UniProtKB-UniRule"/>
</dbReference>
<name>A0A8X8CE06_POPTO</name>
<keyword evidence="5" id="KW-0698">rRNA processing</keyword>
<sequence>MRSTATPNLLQSLPPISVSPRTPSLLAHNSLTSPPKRTLEVTCASKRSPDDYHATLKALNSRDRRPRKSLGQHYMLNDEINGQLVASANVEEGDLVLEIGPGTGSLTNVLIDAGATVLAVEKDAHMAALVRERFADTNRFKVLQEDFIKCHIRSHMLSMLESMGSLSEKPRYAKVVANIPFNISTDVIKQLLPMGDIFSEIVLLLQINEVEKFKQLTDLFGTKHFWLVVISMTESFQDETALRLVESSLRTSEYRPINIFVNFYSDPEYKFKVPRSNFFPQPKVDAAVVRFKLKQAVDYPAVSSTKSFFSMVVSSLSTTSCVLKLLALVKNCKSTVPFTIGFGNATSLPYVNSAFNGKRKMLRKSLQHICTPVEIEEALQNVGCLATTNPSKSIHHVQSRPEELTLDDFVNLHNSIVRT</sequence>
<reference evidence="8" key="1">
    <citation type="journal article" date="2020" name="bioRxiv">
        <title>Hybrid origin of Populus tomentosa Carr. identified through genome sequencing and phylogenomic analysis.</title>
        <authorList>
            <person name="An X."/>
            <person name="Gao K."/>
            <person name="Chen Z."/>
            <person name="Li J."/>
            <person name="Yang X."/>
            <person name="Yang X."/>
            <person name="Zhou J."/>
            <person name="Guo T."/>
            <person name="Zhao T."/>
            <person name="Huang S."/>
            <person name="Miao D."/>
            <person name="Khan W.U."/>
            <person name="Rao P."/>
            <person name="Ye M."/>
            <person name="Lei B."/>
            <person name="Liao W."/>
            <person name="Wang J."/>
            <person name="Ji L."/>
            <person name="Li Y."/>
            <person name="Guo B."/>
            <person name="Mustafa N.S."/>
            <person name="Li S."/>
            <person name="Yun Q."/>
            <person name="Keller S.R."/>
            <person name="Mao J."/>
            <person name="Zhang R."/>
            <person name="Strauss S.H."/>
        </authorList>
    </citation>
    <scope>NUCLEOTIDE SEQUENCE</scope>
    <source>
        <strain evidence="8">GM15</strain>
        <tissue evidence="8">Leaf</tissue>
    </source>
</reference>
<dbReference type="PANTHER" id="PTHR11727:SF27">
    <property type="entry name" value="RIBOSOMAL RNA SMALL SUBUNIT METHYLTRANSFERASE, CHLOROPLASTIC"/>
    <property type="match status" value="1"/>
</dbReference>
<dbReference type="PROSITE" id="PS01131">
    <property type="entry name" value="RRNA_A_DIMETH"/>
    <property type="match status" value="1"/>
</dbReference>
<feature type="binding site" evidence="4">
    <location>
        <position position="178"/>
    </location>
    <ligand>
        <name>S-adenosyl-L-methionine</name>
        <dbReference type="ChEBI" id="CHEBI:59789"/>
    </ligand>
</feature>